<evidence type="ECO:0000313" key="6">
    <source>
        <dbReference type="Proteomes" id="UP000565441"/>
    </source>
</evidence>
<dbReference type="PROSITE" id="PS00463">
    <property type="entry name" value="ZN2_CY6_FUNGAL_1"/>
    <property type="match status" value="1"/>
</dbReference>
<dbReference type="Pfam" id="PF00172">
    <property type="entry name" value="Zn_clus"/>
    <property type="match status" value="1"/>
</dbReference>
<dbReference type="EMBL" id="JAACJP010000036">
    <property type="protein sequence ID" value="KAF5374528.1"/>
    <property type="molecule type" value="Genomic_DNA"/>
</dbReference>
<dbReference type="InterPro" id="IPR036864">
    <property type="entry name" value="Zn2-C6_fun-type_DNA-bd_sf"/>
</dbReference>
<organism evidence="5 6">
    <name type="scientific">Tricholomella constricta</name>
    <dbReference type="NCBI Taxonomy" id="117010"/>
    <lineage>
        <taxon>Eukaryota</taxon>
        <taxon>Fungi</taxon>
        <taxon>Dikarya</taxon>
        <taxon>Basidiomycota</taxon>
        <taxon>Agaricomycotina</taxon>
        <taxon>Agaricomycetes</taxon>
        <taxon>Agaricomycetidae</taxon>
        <taxon>Agaricales</taxon>
        <taxon>Tricholomatineae</taxon>
        <taxon>Lyophyllaceae</taxon>
        <taxon>Tricholomella</taxon>
    </lineage>
</organism>
<protein>
    <recommendedName>
        <fullName evidence="4">Zn(2)-C6 fungal-type domain-containing protein</fullName>
    </recommendedName>
</protein>
<evidence type="ECO:0000256" key="2">
    <source>
        <dbReference type="ARBA" id="ARBA00023242"/>
    </source>
</evidence>
<evidence type="ECO:0000256" key="3">
    <source>
        <dbReference type="SAM" id="MobiDB-lite"/>
    </source>
</evidence>
<dbReference type="SMART" id="SM00066">
    <property type="entry name" value="GAL4"/>
    <property type="match status" value="1"/>
</dbReference>
<dbReference type="PANTHER" id="PTHR46910:SF38">
    <property type="entry name" value="ZN(2)-C6 FUNGAL-TYPE DOMAIN-CONTAINING PROTEIN"/>
    <property type="match status" value="1"/>
</dbReference>
<dbReference type="SUPFAM" id="SSF57701">
    <property type="entry name" value="Zn2/Cys6 DNA-binding domain"/>
    <property type="match status" value="1"/>
</dbReference>
<dbReference type="GO" id="GO:0006351">
    <property type="term" value="P:DNA-templated transcription"/>
    <property type="evidence" value="ECO:0007669"/>
    <property type="project" value="InterPro"/>
</dbReference>
<evidence type="ECO:0000256" key="1">
    <source>
        <dbReference type="ARBA" id="ARBA00022723"/>
    </source>
</evidence>
<feature type="compositionally biased region" description="Polar residues" evidence="3">
    <location>
        <begin position="706"/>
        <end position="717"/>
    </location>
</feature>
<keyword evidence="6" id="KW-1185">Reference proteome</keyword>
<reference evidence="5 6" key="1">
    <citation type="journal article" date="2020" name="ISME J.">
        <title>Uncovering the hidden diversity of litter-decomposition mechanisms in mushroom-forming fungi.</title>
        <authorList>
            <person name="Floudas D."/>
            <person name="Bentzer J."/>
            <person name="Ahren D."/>
            <person name="Johansson T."/>
            <person name="Persson P."/>
            <person name="Tunlid A."/>
        </authorList>
    </citation>
    <scope>NUCLEOTIDE SEQUENCE [LARGE SCALE GENOMIC DNA]</scope>
    <source>
        <strain evidence="5 6">CBS 661.87</strain>
    </source>
</reference>
<keyword evidence="1" id="KW-0479">Metal-binding</keyword>
<dbReference type="CDD" id="cd00067">
    <property type="entry name" value="GAL4"/>
    <property type="match status" value="1"/>
</dbReference>
<name>A0A8H5LYS7_9AGAR</name>
<feature type="region of interest" description="Disordered" evidence="3">
    <location>
        <begin position="653"/>
        <end position="695"/>
    </location>
</feature>
<dbReference type="CDD" id="cd12148">
    <property type="entry name" value="fungal_TF_MHR"/>
    <property type="match status" value="1"/>
</dbReference>
<dbReference type="GO" id="GO:0003677">
    <property type="term" value="F:DNA binding"/>
    <property type="evidence" value="ECO:0007669"/>
    <property type="project" value="InterPro"/>
</dbReference>
<dbReference type="SMART" id="SM00906">
    <property type="entry name" value="Fungal_trans"/>
    <property type="match status" value="1"/>
</dbReference>
<accession>A0A8H5LYS7</accession>
<feature type="domain" description="Zn(2)-C6 fungal-type" evidence="4">
    <location>
        <begin position="24"/>
        <end position="57"/>
    </location>
</feature>
<dbReference type="PANTHER" id="PTHR46910">
    <property type="entry name" value="TRANSCRIPTION FACTOR PDR1"/>
    <property type="match status" value="1"/>
</dbReference>
<dbReference type="Pfam" id="PF04082">
    <property type="entry name" value="Fungal_trans"/>
    <property type="match status" value="1"/>
</dbReference>
<dbReference type="InterPro" id="IPR001138">
    <property type="entry name" value="Zn2Cys6_DnaBD"/>
</dbReference>
<evidence type="ECO:0000313" key="5">
    <source>
        <dbReference type="EMBL" id="KAF5374528.1"/>
    </source>
</evidence>
<dbReference type="OrthoDB" id="4456959at2759"/>
<comment type="caution">
    <text evidence="5">The sequence shown here is derived from an EMBL/GenBank/DDBJ whole genome shotgun (WGS) entry which is preliminary data.</text>
</comment>
<dbReference type="CDD" id="cd15486">
    <property type="entry name" value="ZIP_Sip4"/>
    <property type="match status" value="1"/>
</dbReference>
<keyword evidence="2" id="KW-0539">Nucleus</keyword>
<proteinExistence type="predicted"/>
<dbReference type="AlphaFoldDB" id="A0A8H5LYS7"/>
<dbReference type="PROSITE" id="PS50048">
    <property type="entry name" value="ZN2_CY6_FUNGAL_2"/>
    <property type="match status" value="1"/>
</dbReference>
<dbReference type="Gene3D" id="4.10.240.10">
    <property type="entry name" value="Zn(2)-C6 fungal-type DNA-binding domain"/>
    <property type="match status" value="1"/>
</dbReference>
<dbReference type="InterPro" id="IPR007219">
    <property type="entry name" value="XnlR_reg_dom"/>
</dbReference>
<feature type="compositionally biased region" description="Polar residues" evidence="3">
    <location>
        <begin position="672"/>
        <end position="692"/>
    </location>
</feature>
<dbReference type="InterPro" id="IPR050987">
    <property type="entry name" value="AtrR-like"/>
</dbReference>
<dbReference type="Proteomes" id="UP000565441">
    <property type="component" value="Unassembled WGS sequence"/>
</dbReference>
<sequence>MSSNEEDYNDGDNPQSKKRRIQRACDICRRKKIRCDGGQMPGNRCSNCIAYSFDCTYVEAAKKRGPPKGYVERLETRVEKLEKVLTRLYPDCDVLKELDTVVDTDAWLIKRMPRPLVDIPDGHTTMRQGNPCDIATSVIRNVGKQPTEYPQDDDFAHVLLADDLKSLAIDTDAMEQNRFFGKSSGAMLVHAAMELKNEYTGGNDDIRRQILGSKREEFWTVRPWERAGDVVKKVSFIFPEDDLLACLVDLYFTKVNLFLPLLHRPTFERSVTEGLHYRDDGFGANLLLVCAVASRFSDDPRIRLDGVESFHSGGWKWYHQVNQVKKSLLAPPSLHDLQFYCLSVMFLQGSSTPQSCWTMVGIGIRMAQDVGAHRRKYDRNNLTMEDELWKRGFWVLVTMDRMVSSALGRPCAIQDEDFDVDFPVECDDEYWENPDPSKRFKQPPNKPSYITGFILILKLNQVLTILLRTVYSINKSKISLGFVGPQWDQHIVAELDSALNKWVDSVPDHLRWDPEREDVKLFEQSASLYCTYYYIQILIHRSFIPSPRKPSPLAFPSLAICTNAARSCCHIADVHRRRGLVAPPQTQIAIFTAGLVLLLNIWGGKRAGLSTDPSKEMNDVHKCMQALRRCESRWHSAGRLWDIMYELASVGELPLPNPSPPANNKRERDSDSPASSTTHSTNSPSVAGSETPRTIAGSRRVKSLVQLHQQPEQQTTPFPLPLYSNELGRYPMDTQAQFVTGSPRAQGPRPSASTQGQGVLPTFWDPTGLPSVDAATSSFGGNLQTGPPAAPLSFHVDLYSQMGLSYNGPSFPQSTATAAAAASTSSGMHAPYEAGNHLGSSAVPMQQQPLTMLSGQGPYGGSGGGATMQAIIDSDTVAMWSNAPSGFELDDWGTYLTNVSELTHGMYHPPAGG</sequence>
<dbReference type="GO" id="GO:0008270">
    <property type="term" value="F:zinc ion binding"/>
    <property type="evidence" value="ECO:0007669"/>
    <property type="project" value="InterPro"/>
</dbReference>
<evidence type="ECO:0000259" key="4">
    <source>
        <dbReference type="PROSITE" id="PS50048"/>
    </source>
</evidence>
<dbReference type="GO" id="GO:0000981">
    <property type="term" value="F:DNA-binding transcription factor activity, RNA polymerase II-specific"/>
    <property type="evidence" value="ECO:0007669"/>
    <property type="project" value="InterPro"/>
</dbReference>
<feature type="region of interest" description="Disordered" evidence="3">
    <location>
        <begin position="700"/>
        <end position="719"/>
    </location>
</feature>
<gene>
    <name evidence="5" type="ORF">D9615_009070</name>
</gene>